<organism evidence="1">
    <name type="scientific">uncultured Dysgonomonas sp</name>
    <dbReference type="NCBI Taxonomy" id="206096"/>
    <lineage>
        <taxon>Bacteria</taxon>
        <taxon>Pseudomonadati</taxon>
        <taxon>Bacteroidota</taxon>
        <taxon>Bacteroidia</taxon>
        <taxon>Bacteroidales</taxon>
        <taxon>Dysgonomonadaceae</taxon>
        <taxon>Dysgonomonas</taxon>
        <taxon>environmental samples</taxon>
    </lineage>
</organism>
<evidence type="ECO:0000313" key="1">
    <source>
        <dbReference type="EMBL" id="SBV98462.1"/>
    </source>
</evidence>
<accession>A0A212JG97</accession>
<dbReference type="RefSeq" id="WP_296940816.1">
    <property type="nucleotide sequence ID" value="NZ_LT599032.1"/>
</dbReference>
<dbReference type="EMBL" id="FLUM01000001">
    <property type="protein sequence ID" value="SBV98462.1"/>
    <property type="molecule type" value="Genomic_DNA"/>
</dbReference>
<name>A0A212JG97_9BACT</name>
<sequence>MIERLKLFIENQSISISAFEQRISASDGMIRRAIKNNTDIQSKWLFEMSDNFPDLNLEWLITGKGSMLKSDSENTVNISEEKLISNLIKEGKVIYCSEHDRQIKYKDAVIAELNQEIGKLKTLLEQNGIKQTGTLG</sequence>
<protein>
    <recommendedName>
        <fullName evidence="2">Bacteriophage CI repressor</fullName>
    </recommendedName>
</protein>
<proteinExistence type="predicted"/>
<reference evidence="1" key="1">
    <citation type="submission" date="2016-04" db="EMBL/GenBank/DDBJ databases">
        <authorList>
            <person name="Evans L.H."/>
            <person name="Alamgir A."/>
            <person name="Owens N."/>
            <person name="Weber N.D."/>
            <person name="Virtaneva K."/>
            <person name="Barbian K."/>
            <person name="Babar A."/>
            <person name="Rosenke K."/>
        </authorList>
    </citation>
    <scope>NUCLEOTIDE SEQUENCE</scope>
    <source>
        <strain evidence="1">86-1</strain>
    </source>
</reference>
<evidence type="ECO:0008006" key="2">
    <source>
        <dbReference type="Google" id="ProtNLM"/>
    </source>
</evidence>
<dbReference type="AlphaFoldDB" id="A0A212JG97"/>
<gene>
    <name evidence="1" type="ORF">KL86DYS1_12179</name>
</gene>